<keyword evidence="1" id="KW-0175">Coiled coil</keyword>
<dbReference type="OrthoDB" id="10505979at2759"/>
<organism evidence="3 4">
    <name type="scientific">Ectocarpus siliculosus</name>
    <name type="common">Brown alga</name>
    <name type="synonym">Conferva siliculosa</name>
    <dbReference type="NCBI Taxonomy" id="2880"/>
    <lineage>
        <taxon>Eukaryota</taxon>
        <taxon>Sar</taxon>
        <taxon>Stramenopiles</taxon>
        <taxon>Ochrophyta</taxon>
        <taxon>PX clade</taxon>
        <taxon>Phaeophyceae</taxon>
        <taxon>Ectocarpales</taxon>
        <taxon>Ectocarpaceae</taxon>
        <taxon>Ectocarpus</taxon>
    </lineage>
</organism>
<feature type="region of interest" description="Disordered" evidence="2">
    <location>
        <begin position="388"/>
        <end position="508"/>
    </location>
</feature>
<evidence type="ECO:0000256" key="2">
    <source>
        <dbReference type="SAM" id="MobiDB-lite"/>
    </source>
</evidence>
<feature type="coiled-coil region" evidence="1">
    <location>
        <begin position="196"/>
        <end position="237"/>
    </location>
</feature>
<dbReference type="InParanoid" id="D7G3W8"/>
<evidence type="ECO:0000256" key="1">
    <source>
        <dbReference type="SAM" id="Coils"/>
    </source>
</evidence>
<feature type="compositionally biased region" description="Basic and acidic residues" evidence="2">
    <location>
        <begin position="299"/>
        <end position="308"/>
    </location>
</feature>
<evidence type="ECO:0000313" key="4">
    <source>
        <dbReference type="Proteomes" id="UP000002630"/>
    </source>
</evidence>
<protein>
    <submittedName>
        <fullName evidence="3">Uncharacterized protein</fullName>
    </submittedName>
</protein>
<name>D7G3W8_ECTSI</name>
<feature type="compositionally biased region" description="Polar residues" evidence="2">
    <location>
        <begin position="311"/>
        <end position="333"/>
    </location>
</feature>
<feature type="compositionally biased region" description="Basic and acidic residues" evidence="2">
    <location>
        <begin position="481"/>
        <end position="508"/>
    </location>
</feature>
<accession>D7G3W8</accession>
<dbReference type="Proteomes" id="UP000002630">
    <property type="component" value="Linkage Group LG10"/>
</dbReference>
<dbReference type="EMBL" id="FN648748">
    <property type="protein sequence ID" value="CBJ33645.1"/>
    <property type="molecule type" value="Genomic_DNA"/>
</dbReference>
<keyword evidence="4" id="KW-1185">Reference proteome</keyword>
<reference evidence="3 4" key="1">
    <citation type="journal article" date="2010" name="Nature">
        <title>The Ectocarpus genome and the independent evolution of multicellularity in brown algae.</title>
        <authorList>
            <person name="Cock J.M."/>
            <person name="Sterck L."/>
            <person name="Rouze P."/>
            <person name="Scornet D."/>
            <person name="Allen A.E."/>
            <person name="Amoutzias G."/>
            <person name="Anthouard V."/>
            <person name="Artiguenave F."/>
            <person name="Aury J.M."/>
            <person name="Badger J.H."/>
            <person name="Beszteri B."/>
            <person name="Billiau K."/>
            <person name="Bonnet E."/>
            <person name="Bothwell J.H."/>
            <person name="Bowler C."/>
            <person name="Boyen C."/>
            <person name="Brownlee C."/>
            <person name="Carrano C.J."/>
            <person name="Charrier B."/>
            <person name="Cho G.Y."/>
            <person name="Coelho S.M."/>
            <person name="Collen J."/>
            <person name="Corre E."/>
            <person name="Da Silva C."/>
            <person name="Delage L."/>
            <person name="Delaroque N."/>
            <person name="Dittami S.M."/>
            <person name="Doulbeau S."/>
            <person name="Elias M."/>
            <person name="Farnham G."/>
            <person name="Gachon C.M."/>
            <person name="Gschloessl B."/>
            <person name="Heesch S."/>
            <person name="Jabbari K."/>
            <person name="Jubin C."/>
            <person name="Kawai H."/>
            <person name="Kimura K."/>
            <person name="Kloareg B."/>
            <person name="Kupper F.C."/>
            <person name="Lang D."/>
            <person name="Le Bail A."/>
            <person name="Leblanc C."/>
            <person name="Lerouge P."/>
            <person name="Lohr M."/>
            <person name="Lopez P.J."/>
            <person name="Martens C."/>
            <person name="Maumus F."/>
            <person name="Michel G."/>
            <person name="Miranda-Saavedra D."/>
            <person name="Morales J."/>
            <person name="Moreau H."/>
            <person name="Motomura T."/>
            <person name="Nagasato C."/>
            <person name="Napoli C.A."/>
            <person name="Nelson D.R."/>
            <person name="Nyvall-Collen P."/>
            <person name="Peters A.F."/>
            <person name="Pommier C."/>
            <person name="Potin P."/>
            <person name="Poulain J."/>
            <person name="Quesneville H."/>
            <person name="Read B."/>
            <person name="Rensing S.A."/>
            <person name="Ritter A."/>
            <person name="Rousvoal S."/>
            <person name="Samanta M."/>
            <person name="Samson G."/>
            <person name="Schroeder D.C."/>
            <person name="Segurens B."/>
            <person name="Strittmatter M."/>
            <person name="Tonon T."/>
            <person name="Tregear J.W."/>
            <person name="Valentin K."/>
            <person name="von Dassow P."/>
            <person name="Yamagishi T."/>
            <person name="Van de Peer Y."/>
            <person name="Wincker P."/>
        </authorList>
    </citation>
    <scope>NUCLEOTIDE SEQUENCE [LARGE SCALE GENOMIC DNA]</scope>
    <source>
        <strain evidence="4">Ec32 / CCAP1310/4</strain>
    </source>
</reference>
<proteinExistence type="predicted"/>
<feature type="region of interest" description="Disordered" evidence="2">
    <location>
        <begin position="84"/>
        <end position="109"/>
    </location>
</feature>
<dbReference type="EMBL" id="FN649735">
    <property type="protein sequence ID" value="CBJ33645.1"/>
    <property type="molecule type" value="Genomic_DNA"/>
</dbReference>
<feature type="region of interest" description="Disordered" evidence="2">
    <location>
        <begin position="283"/>
        <end position="347"/>
    </location>
</feature>
<feature type="compositionally biased region" description="Low complexity" evidence="2">
    <location>
        <begin position="464"/>
        <end position="476"/>
    </location>
</feature>
<gene>
    <name evidence="3" type="ORF">Esi_0536_0004</name>
</gene>
<evidence type="ECO:0000313" key="3">
    <source>
        <dbReference type="EMBL" id="CBJ33645.1"/>
    </source>
</evidence>
<sequence length="527" mass="56599">MKRRRPEALAIAAAAGKDQSDDNVDTGKAPVISLSPYDRALVAVKRATAAAATASAAADLAAAAAAAADAAPPGTASSAFAKTAAEKTGHAGDPPVAPSPPSDVGDTVAGGKTVEERLATLHRAHIAALHLQEGTSVANEALRQANLALQQENGAMVLESQVLRDEFTEALRDNHAWCRKNEVLGQEYTRAFLAKTAEVFDRNMELESENEKLMAENAELAQKAGKAERRHAEVIRETNAWRHENSVIHQEYAEHLASSAEILAENAALKDQIAVSNREYAKMGAGGDTHARKLTSKAEGADGQDRRGSRQGATDSRRSSGVASIGTDTGSVLSRSGTSSAAARRREFVRKGSAETLVGRWSGSEPIVEGAPDTPATPLTLHQAAYPKTDQLQTSKQGQHRPESKQRRDRQAQPQKQTRTNAQSQQGRSQQHTFSTVDSSEGLNSNTPKAWQRDNRAPKRGMWPPAAKVQQPQQAQTGDDGESRGNECGGEKKGGDADSIRQQERQEKRVLTLPQKLGLELEWRTRP</sequence>
<feature type="compositionally biased region" description="Basic and acidic residues" evidence="2">
    <location>
        <begin position="400"/>
        <end position="411"/>
    </location>
</feature>
<dbReference type="AlphaFoldDB" id="D7G3W8"/>
<feature type="compositionally biased region" description="Polar residues" evidence="2">
    <location>
        <begin position="412"/>
        <end position="449"/>
    </location>
</feature>
<feature type="region of interest" description="Disordered" evidence="2">
    <location>
        <begin position="1"/>
        <end position="30"/>
    </location>
</feature>